<dbReference type="STRING" id="36847.CLNEO_11610"/>
<evidence type="ECO:0000256" key="2">
    <source>
        <dbReference type="ARBA" id="ARBA00004791"/>
    </source>
</evidence>
<feature type="binding site" evidence="11">
    <location>
        <position position="164"/>
    </location>
    <ligand>
        <name>ATP</name>
        <dbReference type="ChEBI" id="CHEBI:30616"/>
    </ligand>
</feature>
<evidence type="ECO:0000256" key="8">
    <source>
        <dbReference type="ARBA" id="ARBA00022840"/>
    </source>
</evidence>
<comment type="catalytic activity">
    <reaction evidence="10 11">
        <text>UMP + ATP = UDP + ADP</text>
        <dbReference type="Rhea" id="RHEA:24400"/>
        <dbReference type="ChEBI" id="CHEBI:30616"/>
        <dbReference type="ChEBI" id="CHEBI:57865"/>
        <dbReference type="ChEBI" id="CHEBI:58223"/>
        <dbReference type="ChEBI" id="CHEBI:456216"/>
        <dbReference type="EC" id="2.7.4.22"/>
    </reaction>
</comment>
<evidence type="ECO:0000259" key="12">
    <source>
        <dbReference type="Pfam" id="PF00696"/>
    </source>
</evidence>
<evidence type="ECO:0000256" key="5">
    <source>
        <dbReference type="ARBA" id="ARBA00022679"/>
    </source>
</evidence>
<feature type="binding site" evidence="11">
    <location>
        <begin position="131"/>
        <end position="138"/>
    </location>
    <ligand>
        <name>UMP</name>
        <dbReference type="ChEBI" id="CHEBI:57865"/>
    </ligand>
</feature>
<dbReference type="HAMAP" id="MF_01220_B">
    <property type="entry name" value="PyrH_B"/>
    <property type="match status" value="1"/>
</dbReference>
<dbReference type="GO" id="GO:0044210">
    <property type="term" value="P:'de novo' CTP biosynthetic process"/>
    <property type="evidence" value="ECO:0007669"/>
    <property type="project" value="UniProtKB-UniRule"/>
</dbReference>
<dbReference type="Proteomes" id="UP000070539">
    <property type="component" value="Unassembled WGS sequence"/>
</dbReference>
<evidence type="ECO:0000313" key="14">
    <source>
        <dbReference type="Proteomes" id="UP000070539"/>
    </source>
</evidence>
<dbReference type="InterPro" id="IPR001048">
    <property type="entry name" value="Asp/Glu/Uridylate_kinase"/>
</dbReference>
<feature type="domain" description="Aspartate/glutamate/uridylate kinase" evidence="12">
    <location>
        <begin position="3"/>
        <end position="211"/>
    </location>
</feature>
<dbReference type="UniPathway" id="UPA00159">
    <property type="reaction ID" value="UER00275"/>
</dbReference>
<comment type="activity regulation">
    <text evidence="11">Inhibited by UTP.</text>
</comment>
<feature type="binding site" evidence="11">
    <location>
        <position position="70"/>
    </location>
    <ligand>
        <name>UMP</name>
        <dbReference type="ChEBI" id="CHEBI:57865"/>
    </ligand>
</feature>
<keyword evidence="6 11" id="KW-0547">Nucleotide-binding</keyword>
<comment type="similarity">
    <text evidence="3 11">Belongs to the UMP kinase family.</text>
</comment>
<dbReference type="SUPFAM" id="SSF53633">
    <property type="entry name" value="Carbamate kinase-like"/>
    <property type="match status" value="1"/>
</dbReference>
<dbReference type="InterPro" id="IPR011817">
    <property type="entry name" value="Uridylate_kinase"/>
</dbReference>
<keyword evidence="14" id="KW-1185">Reference proteome</keyword>
<dbReference type="PANTHER" id="PTHR42833">
    <property type="entry name" value="URIDYLATE KINASE"/>
    <property type="match status" value="1"/>
</dbReference>
<dbReference type="PIRSF" id="PIRSF005650">
    <property type="entry name" value="Uridylate_kin"/>
    <property type="match status" value="1"/>
</dbReference>
<dbReference type="AlphaFoldDB" id="A0A136WFH0"/>
<feature type="binding site" evidence="11">
    <location>
        <position position="52"/>
    </location>
    <ligand>
        <name>ATP</name>
        <dbReference type="ChEBI" id="CHEBI:30616"/>
    </ligand>
</feature>
<feature type="binding site" evidence="11">
    <location>
        <begin position="8"/>
        <end position="11"/>
    </location>
    <ligand>
        <name>ATP</name>
        <dbReference type="ChEBI" id="CHEBI:30616"/>
    </ligand>
</feature>
<dbReference type="FunFam" id="3.40.1160.10:FF:000001">
    <property type="entry name" value="Uridylate kinase"/>
    <property type="match status" value="1"/>
</dbReference>
<keyword evidence="5 11" id="KW-0808">Transferase</keyword>
<dbReference type="PATRIC" id="fig|36847.3.peg.1346"/>
<name>A0A136WFH0_9FIRM</name>
<comment type="caution">
    <text evidence="13">The sequence shown here is derived from an EMBL/GenBank/DDBJ whole genome shotgun (WGS) entry which is preliminary data.</text>
</comment>
<evidence type="ECO:0000256" key="6">
    <source>
        <dbReference type="ARBA" id="ARBA00022741"/>
    </source>
</evidence>
<dbReference type="PANTHER" id="PTHR42833:SF4">
    <property type="entry name" value="URIDYLATE KINASE PUMPKIN, CHLOROPLASTIC"/>
    <property type="match status" value="1"/>
</dbReference>
<dbReference type="CDD" id="cd04254">
    <property type="entry name" value="AAK_UMPK-PyrH-Ec"/>
    <property type="match status" value="1"/>
</dbReference>
<evidence type="ECO:0000256" key="3">
    <source>
        <dbReference type="ARBA" id="ARBA00007614"/>
    </source>
</evidence>
<evidence type="ECO:0000256" key="4">
    <source>
        <dbReference type="ARBA" id="ARBA00022490"/>
    </source>
</evidence>
<evidence type="ECO:0000256" key="1">
    <source>
        <dbReference type="ARBA" id="ARBA00004496"/>
    </source>
</evidence>
<feature type="binding site" evidence="11">
    <location>
        <position position="51"/>
    </location>
    <ligand>
        <name>UMP</name>
        <dbReference type="ChEBI" id="CHEBI:57865"/>
    </ligand>
</feature>
<evidence type="ECO:0000256" key="10">
    <source>
        <dbReference type="ARBA" id="ARBA00047767"/>
    </source>
</evidence>
<dbReference type="Gene3D" id="3.40.1160.10">
    <property type="entry name" value="Acetylglutamate kinase-like"/>
    <property type="match status" value="1"/>
</dbReference>
<dbReference type="InterPro" id="IPR015963">
    <property type="entry name" value="Uridylate_kinase_bac"/>
</dbReference>
<comment type="subcellular location">
    <subcellularLocation>
        <location evidence="1 11">Cytoplasm</location>
    </subcellularLocation>
</comment>
<gene>
    <name evidence="11 13" type="primary">pyrH</name>
    <name evidence="13" type="ORF">CLNEO_11610</name>
</gene>
<comment type="subunit">
    <text evidence="11">Homohexamer.</text>
</comment>
<comment type="caution">
    <text evidence="11">Lacks conserved residue(s) required for the propagation of feature annotation.</text>
</comment>
<dbReference type="OrthoDB" id="9807458at2"/>
<dbReference type="GO" id="GO:0005737">
    <property type="term" value="C:cytoplasm"/>
    <property type="evidence" value="ECO:0007669"/>
    <property type="project" value="UniProtKB-SubCell"/>
</dbReference>
<reference evidence="13 14" key="1">
    <citation type="submission" date="2016-01" db="EMBL/GenBank/DDBJ databases">
        <title>Genome sequence of Clostridium neopropionicum X4, DSM-3847.</title>
        <authorList>
            <person name="Poehlein A."/>
            <person name="Beck M.H."/>
            <person name="Bengelsdorf F.R."/>
            <person name="Daniel R."/>
            <person name="Duerre P."/>
        </authorList>
    </citation>
    <scope>NUCLEOTIDE SEQUENCE [LARGE SCALE GENOMIC DNA]</scope>
    <source>
        <strain evidence="13 14">DSM-3847</strain>
    </source>
</reference>
<evidence type="ECO:0000313" key="13">
    <source>
        <dbReference type="EMBL" id="KXL53190.1"/>
    </source>
</evidence>
<dbReference type="EC" id="2.7.4.22" evidence="11"/>
<comment type="pathway">
    <text evidence="2 11">Pyrimidine metabolism; CTP biosynthesis via de novo pathway; UDP from UMP (UMPK route): step 1/1.</text>
</comment>
<dbReference type="GO" id="GO:0033862">
    <property type="term" value="F:UMP kinase activity"/>
    <property type="evidence" value="ECO:0007669"/>
    <property type="project" value="UniProtKB-EC"/>
</dbReference>
<dbReference type="NCBIfam" id="TIGR02075">
    <property type="entry name" value="pyrH_bact"/>
    <property type="match status" value="1"/>
</dbReference>
<keyword evidence="7 11" id="KW-0418">Kinase</keyword>
<feature type="binding site" evidence="11">
    <location>
        <position position="159"/>
    </location>
    <ligand>
        <name>ATP</name>
        <dbReference type="ChEBI" id="CHEBI:30616"/>
    </ligand>
</feature>
<evidence type="ECO:0000256" key="7">
    <source>
        <dbReference type="ARBA" id="ARBA00022777"/>
    </source>
</evidence>
<dbReference type="EMBL" id="LRVM01000003">
    <property type="protein sequence ID" value="KXL53190.1"/>
    <property type="molecule type" value="Genomic_DNA"/>
</dbReference>
<dbReference type="Pfam" id="PF00696">
    <property type="entry name" value="AA_kinase"/>
    <property type="match status" value="1"/>
</dbReference>
<keyword evidence="4 11" id="KW-0963">Cytoplasm</keyword>
<organism evidence="13 14">
    <name type="scientific">Anaerotignum neopropionicum</name>
    <dbReference type="NCBI Taxonomy" id="36847"/>
    <lineage>
        <taxon>Bacteria</taxon>
        <taxon>Bacillati</taxon>
        <taxon>Bacillota</taxon>
        <taxon>Clostridia</taxon>
        <taxon>Lachnospirales</taxon>
        <taxon>Anaerotignaceae</taxon>
        <taxon>Anaerotignum</taxon>
    </lineage>
</organism>
<protein>
    <recommendedName>
        <fullName evidence="11">Uridylate kinase</fullName>
        <shortName evidence="11">UK</shortName>
        <ecNumber evidence="11">2.7.4.22</ecNumber>
    </recommendedName>
    <alternativeName>
        <fullName evidence="11">Uridine monophosphate kinase</fullName>
        <shortName evidence="11">UMP kinase</shortName>
        <shortName evidence="11">UMPK</shortName>
    </alternativeName>
</protein>
<comment type="function">
    <text evidence="11">Catalyzes the reversible phosphorylation of UMP to UDP.</text>
</comment>
<dbReference type="GO" id="GO:0006225">
    <property type="term" value="P:UDP biosynthetic process"/>
    <property type="evidence" value="ECO:0007669"/>
    <property type="project" value="TreeGrafter"/>
</dbReference>
<accession>A0A136WFH0</accession>
<dbReference type="GO" id="GO:0005524">
    <property type="term" value="F:ATP binding"/>
    <property type="evidence" value="ECO:0007669"/>
    <property type="project" value="UniProtKB-KW"/>
</dbReference>
<feature type="binding site" evidence="11">
    <location>
        <position position="56"/>
    </location>
    <ligand>
        <name>ATP</name>
        <dbReference type="ChEBI" id="CHEBI:30616"/>
    </ligand>
</feature>
<keyword evidence="8 11" id="KW-0067">ATP-binding</keyword>
<proteinExistence type="inferred from homology"/>
<evidence type="ECO:0000256" key="11">
    <source>
        <dbReference type="HAMAP-Rule" id="MF_01220"/>
    </source>
</evidence>
<dbReference type="InterPro" id="IPR036393">
    <property type="entry name" value="AceGlu_kinase-like_sf"/>
</dbReference>
<dbReference type="RefSeq" id="WP_066085900.1">
    <property type="nucleotide sequence ID" value="NZ_LRVM01000003.1"/>
</dbReference>
<sequence>MYKRIVLKLSGEALAGDKDGITFDDTVIWSLVSQIKEVINKGTQVCLVVGGGNFWRGRSAASGMDRTKADQIGMLATVMNAIYLADAFRQNGVFATVQTPIPFGTMTELFSKDAALARLEKSEVLIFAAGLGHPFFSTDTITALRGAELDVDGLFFAKNIDGVYDDDPAVNPNAKKIDVIKSEEIVKNNLKVIDMAAANLCFERKIPVVIFGLNEEKSIIRAVSGEKIGTIVTVS</sequence>
<feature type="binding site" evidence="11">
    <location>
        <position position="167"/>
    </location>
    <ligand>
        <name>ATP</name>
        <dbReference type="ChEBI" id="CHEBI:30616"/>
    </ligand>
</feature>
<evidence type="ECO:0000256" key="9">
    <source>
        <dbReference type="ARBA" id="ARBA00022975"/>
    </source>
</evidence>
<keyword evidence="9 11" id="KW-0665">Pyrimidine biosynthesis</keyword>